<proteinExistence type="predicted"/>
<dbReference type="InterPro" id="IPR043504">
    <property type="entry name" value="Peptidase_S1_PA_chymotrypsin"/>
</dbReference>
<gene>
    <name evidence="1" type="ORF">SYV04_41450</name>
</gene>
<comment type="caution">
    <text evidence="1">The sequence shown here is derived from an EMBL/GenBank/DDBJ whole genome shotgun (WGS) entry which is preliminary data.</text>
</comment>
<protein>
    <submittedName>
        <fullName evidence="1">Uncharacterized protein</fullName>
    </submittedName>
</protein>
<dbReference type="PROSITE" id="PS51257">
    <property type="entry name" value="PROKAR_LIPOPROTEIN"/>
    <property type="match status" value="1"/>
</dbReference>
<accession>A0ABU5HHI5</accession>
<keyword evidence="2" id="KW-1185">Reference proteome</keyword>
<dbReference type="RefSeq" id="WP_321551639.1">
    <property type="nucleotide sequence ID" value="NZ_JAXIVS010000025.1"/>
</dbReference>
<dbReference type="Proteomes" id="UP001291309">
    <property type="component" value="Unassembled WGS sequence"/>
</dbReference>
<reference evidence="1 2" key="1">
    <citation type="submission" date="2023-12" db="EMBL/GenBank/DDBJ databases">
        <title>the genome sequence of Hyalangium sp. s54d21.</title>
        <authorList>
            <person name="Zhang X."/>
        </authorList>
    </citation>
    <scope>NUCLEOTIDE SEQUENCE [LARGE SCALE GENOMIC DNA]</scope>
    <source>
        <strain evidence="2">s54d21</strain>
    </source>
</reference>
<sequence length="424" mass="44465">MSKQSILRVAVSGAMLGLVGCNGTLEREEAVAPVSREADVRTNAPFSPARNRTLDDALLQVEADVPGFGGMYYDEKGRLVVRMVHTAPASAALAAERAITSVFGKEKVPAEGMVMEPATRTFAQLKALQERITPDVLSQAGVVLTDVDEKTNRVAIGIERAAARPGIEKAIDRLGVARDAFDIVEVGPVLPANVQGAWRPITGGIQIETPGKYCTLGFAALQGGTLGFVTNSHCTQTQGGVEYTPAYQAVYPDHAGTEISDPYYSSGGSCPAGRICRYSDSAFFSTSTTVNPLVAMTPGAFNLGISSWLNVPGKVLYPSQGQVVHKTGRTSGTTSGTIEWACATVNSGGGAHTYFCNYIATSPQQNGAGGDSGSPVYILSGNNAWLTGLMWGAGSNPWHFAFAPLGSVQNELGIVPYCQGFVGC</sequence>
<dbReference type="EMBL" id="JAXIVS010000025">
    <property type="protein sequence ID" value="MDY7232925.1"/>
    <property type="molecule type" value="Genomic_DNA"/>
</dbReference>
<dbReference type="InterPro" id="IPR009003">
    <property type="entry name" value="Peptidase_S1_PA"/>
</dbReference>
<dbReference type="Gene3D" id="2.40.10.10">
    <property type="entry name" value="Trypsin-like serine proteases"/>
    <property type="match status" value="2"/>
</dbReference>
<dbReference type="SUPFAM" id="SSF50494">
    <property type="entry name" value="Trypsin-like serine proteases"/>
    <property type="match status" value="1"/>
</dbReference>
<organism evidence="1 2">
    <name type="scientific">Hyalangium rubrum</name>
    <dbReference type="NCBI Taxonomy" id="3103134"/>
    <lineage>
        <taxon>Bacteria</taxon>
        <taxon>Pseudomonadati</taxon>
        <taxon>Myxococcota</taxon>
        <taxon>Myxococcia</taxon>
        <taxon>Myxococcales</taxon>
        <taxon>Cystobacterineae</taxon>
        <taxon>Archangiaceae</taxon>
        <taxon>Hyalangium</taxon>
    </lineage>
</organism>
<name>A0ABU5HHI5_9BACT</name>
<evidence type="ECO:0000313" key="1">
    <source>
        <dbReference type="EMBL" id="MDY7232925.1"/>
    </source>
</evidence>
<evidence type="ECO:0000313" key="2">
    <source>
        <dbReference type="Proteomes" id="UP001291309"/>
    </source>
</evidence>